<keyword evidence="4" id="KW-0479">Metal-binding</keyword>
<evidence type="ECO:0000256" key="9">
    <source>
        <dbReference type="ARBA" id="ARBA00023002"/>
    </source>
</evidence>
<evidence type="ECO:0000256" key="3">
    <source>
        <dbReference type="ARBA" id="ARBA00012264"/>
    </source>
</evidence>
<dbReference type="InterPro" id="IPR044861">
    <property type="entry name" value="IPNS-like_FE2OG_OXY"/>
</dbReference>
<dbReference type="Pfam" id="PF03171">
    <property type="entry name" value="2OG-FeII_Oxy"/>
    <property type="match status" value="1"/>
</dbReference>
<keyword evidence="11" id="KW-0325">Glycoprotein</keyword>
<dbReference type="GO" id="GO:0005783">
    <property type="term" value="C:endoplasmic reticulum"/>
    <property type="evidence" value="ECO:0007669"/>
    <property type="project" value="UniProtKB-SubCell"/>
</dbReference>
<comment type="subcellular location">
    <subcellularLocation>
        <location evidence="2">Endoplasmic reticulum</location>
    </subcellularLocation>
</comment>
<keyword evidence="5" id="KW-0732">Signal</keyword>
<dbReference type="Gene3D" id="2.60.120.620">
    <property type="entry name" value="q2cbj1_9rhob like domain"/>
    <property type="match status" value="1"/>
</dbReference>
<organism evidence="14 15">
    <name type="scientific">Lutzomyia longipalpis</name>
    <name type="common">Sand fly</name>
    <dbReference type="NCBI Taxonomy" id="7200"/>
    <lineage>
        <taxon>Eukaryota</taxon>
        <taxon>Metazoa</taxon>
        <taxon>Ecdysozoa</taxon>
        <taxon>Arthropoda</taxon>
        <taxon>Hexapoda</taxon>
        <taxon>Insecta</taxon>
        <taxon>Pterygota</taxon>
        <taxon>Neoptera</taxon>
        <taxon>Endopterygota</taxon>
        <taxon>Diptera</taxon>
        <taxon>Nematocera</taxon>
        <taxon>Psychodoidea</taxon>
        <taxon>Psychodidae</taxon>
        <taxon>Lutzomyia</taxon>
        <taxon>Lutzomyia</taxon>
    </lineage>
</organism>
<dbReference type="EMBL" id="AJWK01029612">
    <property type="status" value="NOT_ANNOTATED_CDS"/>
    <property type="molecule type" value="Genomic_DNA"/>
</dbReference>
<evidence type="ECO:0000256" key="6">
    <source>
        <dbReference type="ARBA" id="ARBA00022824"/>
    </source>
</evidence>
<feature type="domain" description="Fe2OG dioxygenase" evidence="13">
    <location>
        <begin position="668"/>
        <end position="761"/>
    </location>
</feature>
<keyword evidence="8" id="KW-0223">Dioxygenase</keyword>
<evidence type="ECO:0000256" key="1">
    <source>
        <dbReference type="ARBA" id="ARBA00001961"/>
    </source>
</evidence>
<evidence type="ECO:0000256" key="4">
    <source>
        <dbReference type="ARBA" id="ARBA00022723"/>
    </source>
</evidence>
<protein>
    <recommendedName>
        <fullName evidence="3">procollagen-lysine 5-dioxygenase</fullName>
        <ecNumber evidence="3">1.14.11.4</ecNumber>
    </recommendedName>
</protein>
<evidence type="ECO:0000256" key="11">
    <source>
        <dbReference type="ARBA" id="ARBA00023180"/>
    </source>
</evidence>
<dbReference type="EnsemblMetazoa" id="LLOJ008702-RA">
    <property type="protein sequence ID" value="LLOJ008702-PA"/>
    <property type="gene ID" value="LLOJ008702"/>
</dbReference>
<sequence>MRSYNRMKDFSLSTLRHLELSFLLFRQERISLRCVWCHKILMHFKMFILLLVLSFIVTNCATEEGKENVLVFTVASEPVEGYVRYIRSVNFYGIDVQTLGMGEKWQGGDMKSTGGGYKVNLLRKALEPYKKDKEKIVIFTDSYDVIFTAPIGVILSKFNKMDARIVFGAEHSIWPDASLRDLYPKVSQGARFLNSGAFMGYASDLYDMLSTPLDNTDDDQLYYTKIFLNEEFREKHKMKLDNRAEIFQNLFGAEKDVELHFDTESGEAFVGNVDTETVPTIIHGNGLSKQRLNSLGNYLAGAFMNGECKDCTENLKELNEKELPVVSMAVFIEKAMPFFREFLEHLENIDYPKNKIDIFLHNNVKYHEEEITKFITKQSNNFKSVKQILVEDSINEGTARDLAVQQAILKESDYLFVVDSEAHIDDPKTLRKLISKNRDVIAPMITRPNDAWSNFWGALSEQGYYARSHDYLDIVNNKKRGIWNVPYISSCYLVKKKVLKKLSYVHESYDPDMAMCHHLRTNNIFMHVDNLEDYGHLVNGDQFNVRNTRPDFYMLLSNQRDWERRYIHPDYAKQLEPNANRTQPCPDVYWFPIATEEFCNDLVAIMENFGRWSDGSNQDKRLEGGYEAVPTRDIHMNQVGLEKMWLKFLHLYVRPLQEAVFIGYFHDPPKSLMNFVVRYRPDEQPFLRPHHDSSTYTINIALNRVGIDYTGGGCRFLRYNCSVEATKMGWMLMHPGRLTHFHEGLRTTSGTRYIMISFVDP</sequence>
<dbReference type="Proteomes" id="UP000092461">
    <property type="component" value="Unassembled WGS sequence"/>
</dbReference>
<dbReference type="SMART" id="SM00702">
    <property type="entry name" value="P4Hc"/>
    <property type="match status" value="1"/>
</dbReference>
<evidence type="ECO:0000256" key="8">
    <source>
        <dbReference type="ARBA" id="ARBA00022964"/>
    </source>
</evidence>
<dbReference type="PANTHER" id="PTHR10730:SF45">
    <property type="entry name" value="PROCOLLAGEN-LYSINE,2-OXOGLUTARATE 5-DIOXYGENASE"/>
    <property type="match status" value="1"/>
</dbReference>
<dbReference type="VEuPathDB" id="VectorBase:LLOJ008702"/>
<name>A0A1B0CUR7_LUTLO</name>
<dbReference type="FunFam" id="2.60.120.620:FF:000026">
    <property type="entry name" value="Procollagen-lysine,2-oxoglutarate 5-dioxygenase"/>
    <property type="match status" value="1"/>
</dbReference>
<dbReference type="AlphaFoldDB" id="A0A1B0CUR7"/>
<keyword evidence="10" id="KW-0408">Iron</keyword>
<dbReference type="Pfam" id="PF25342">
    <property type="entry name" value="GT_PLOD"/>
    <property type="match status" value="1"/>
</dbReference>
<evidence type="ECO:0000256" key="7">
    <source>
        <dbReference type="ARBA" id="ARBA00022896"/>
    </source>
</evidence>
<dbReference type="PROSITE" id="PS51471">
    <property type="entry name" value="FE2OG_OXY"/>
    <property type="match status" value="1"/>
</dbReference>
<dbReference type="GO" id="GO:0031418">
    <property type="term" value="F:L-ascorbic acid binding"/>
    <property type="evidence" value="ECO:0007669"/>
    <property type="project" value="UniProtKB-KW"/>
</dbReference>
<keyword evidence="15" id="KW-1185">Reference proteome</keyword>
<evidence type="ECO:0000259" key="13">
    <source>
        <dbReference type="PROSITE" id="PS51471"/>
    </source>
</evidence>
<dbReference type="InterPro" id="IPR050757">
    <property type="entry name" value="Collagen_mod_GT25"/>
</dbReference>
<proteinExistence type="predicted"/>
<dbReference type="GO" id="GO:0005506">
    <property type="term" value="F:iron ion binding"/>
    <property type="evidence" value="ECO:0007669"/>
    <property type="project" value="InterPro"/>
</dbReference>
<dbReference type="InterPro" id="IPR006620">
    <property type="entry name" value="Pro_4_hyd_alph"/>
</dbReference>
<comment type="cofactor">
    <cofactor evidence="1">
        <name>L-ascorbate</name>
        <dbReference type="ChEBI" id="CHEBI:38290"/>
    </cofactor>
</comment>
<comment type="catalytic activity">
    <reaction evidence="12">
        <text>L-lysyl-[collagen] + 2-oxoglutarate + O2 = (5R)-5-hydroxy-L-lysyl-[collagen] + succinate + CO2</text>
        <dbReference type="Rhea" id="RHEA:16569"/>
        <dbReference type="Rhea" id="RHEA-COMP:12751"/>
        <dbReference type="Rhea" id="RHEA-COMP:12752"/>
        <dbReference type="ChEBI" id="CHEBI:15379"/>
        <dbReference type="ChEBI" id="CHEBI:16526"/>
        <dbReference type="ChEBI" id="CHEBI:16810"/>
        <dbReference type="ChEBI" id="CHEBI:29969"/>
        <dbReference type="ChEBI" id="CHEBI:30031"/>
        <dbReference type="ChEBI" id="CHEBI:133442"/>
        <dbReference type="EC" id="1.14.11.4"/>
    </reaction>
</comment>
<dbReference type="VEuPathDB" id="VectorBase:LLONM1_003300"/>
<evidence type="ECO:0000313" key="15">
    <source>
        <dbReference type="Proteomes" id="UP000092461"/>
    </source>
</evidence>
<reference evidence="14" key="1">
    <citation type="submission" date="2020-05" db="UniProtKB">
        <authorList>
            <consortium name="EnsemblMetazoa"/>
        </authorList>
    </citation>
    <scope>IDENTIFICATION</scope>
    <source>
        <strain evidence="14">Jacobina</strain>
    </source>
</reference>
<dbReference type="SUPFAM" id="SSF53448">
    <property type="entry name" value="Nucleotide-diphospho-sugar transferases"/>
    <property type="match status" value="1"/>
</dbReference>
<keyword evidence="7" id="KW-0847">Vitamin C</keyword>
<dbReference type="EC" id="1.14.11.4" evidence="3"/>
<evidence type="ECO:0000256" key="2">
    <source>
        <dbReference type="ARBA" id="ARBA00004240"/>
    </source>
</evidence>
<accession>A0A1B0CUR7</accession>
<evidence type="ECO:0000313" key="14">
    <source>
        <dbReference type="EnsemblMetazoa" id="LLOJ008702-PA"/>
    </source>
</evidence>
<keyword evidence="9" id="KW-0560">Oxidoreductase</keyword>
<dbReference type="GO" id="GO:0008475">
    <property type="term" value="F:procollagen-lysine 5-dioxygenase activity"/>
    <property type="evidence" value="ECO:0007669"/>
    <property type="project" value="UniProtKB-EC"/>
</dbReference>
<evidence type="ECO:0000256" key="10">
    <source>
        <dbReference type="ARBA" id="ARBA00023004"/>
    </source>
</evidence>
<dbReference type="InterPro" id="IPR057589">
    <property type="entry name" value="GT_PLOD"/>
</dbReference>
<dbReference type="PANTHER" id="PTHR10730">
    <property type="entry name" value="PROCOLLAGEN-LYSINE,2-OXOGLUTARATE 5-DIOXYGENASE/GLYCOSYLTRANSFERASE 25 FAMILY MEMBER"/>
    <property type="match status" value="1"/>
</dbReference>
<evidence type="ECO:0000256" key="5">
    <source>
        <dbReference type="ARBA" id="ARBA00022729"/>
    </source>
</evidence>
<dbReference type="InterPro" id="IPR029044">
    <property type="entry name" value="Nucleotide-diphossugar_trans"/>
</dbReference>
<keyword evidence="6" id="KW-0256">Endoplasmic reticulum</keyword>
<evidence type="ECO:0000256" key="12">
    <source>
        <dbReference type="ARBA" id="ARBA00047930"/>
    </source>
</evidence>
<dbReference type="InterPro" id="IPR005123">
    <property type="entry name" value="Oxoglu/Fe-dep_dioxygenase_dom"/>
</dbReference>